<name>A0A0P0NVX9_9CAUL</name>
<dbReference type="RefSeq" id="WP_062143217.1">
    <property type="nucleotide sequence ID" value="NZ_CP013002.1"/>
</dbReference>
<reference evidence="1 2" key="1">
    <citation type="submission" date="2015-10" db="EMBL/GenBank/DDBJ databases">
        <title>Conservation of the essential genome among Caulobacter and Brevundimonas species.</title>
        <authorList>
            <person name="Scott D."/>
            <person name="Ely B."/>
        </authorList>
    </citation>
    <scope>NUCLEOTIDE SEQUENCE [LARGE SCALE GENOMIC DNA]</scope>
    <source>
        <strain evidence="1 2">CB4</strain>
    </source>
</reference>
<organism evidence="1 2">
    <name type="scientific">Caulobacter henricii</name>
    <dbReference type="NCBI Taxonomy" id="69395"/>
    <lineage>
        <taxon>Bacteria</taxon>
        <taxon>Pseudomonadati</taxon>
        <taxon>Pseudomonadota</taxon>
        <taxon>Alphaproteobacteria</taxon>
        <taxon>Caulobacterales</taxon>
        <taxon>Caulobacteraceae</taxon>
        <taxon>Caulobacter</taxon>
    </lineage>
</organism>
<dbReference type="STRING" id="69395.AQ619_01415"/>
<evidence type="ECO:0008006" key="3">
    <source>
        <dbReference type="Google" id="ProtNLM"/>
    </source>
</evidence>
<dbReference type="Proteomes" id="UP000056905">
    <property type="component" value="Chromosome"/>
</dbReference>
<evidence type="ECO:0000313" key="2">
    <source>
        <dbReference type="Proteomes" id="UP000056905"/>
    </source>
</evidence>
<protein>
    <recommendedName>
        <fullName evidence="3">DUF2188 domain-containing protein</fullName>
    </recommendedName>
</protein>
<sequence>MTEVHYGVVRVEDHWSIVGEHLRFGRYASQALASKAAARLAEQSTGVGMSVLLAVQHEDFTLPAPTRLG</sequence>
<dbReference type="EMBL" id="CP013002">
    <property type="protein sequence ID" value="ALL12123.1"/>
    <property type="molecule type" value="Genomic_DNA"/>
</dbReference>
<gene>
    <name evidence="1" type="ORF">AQ619_01415</name>
</gene>
<proteinExistence type="predicted"/>
<dbReference type="AlphaFoldDB" id="A0A0P0NVX9"/>
<accession>A0A0P0NVX9</accession>
<evidence type="ECO:0000313" key="1">
    <source>
        <dbReference type="EMBL" id="ALL12123.1"/>
    </source>
</evidence>
<keyword evidence="2" id="KW-1185">Reference proteome</keyword>
<dbReference type="KEGG" id="chq:AQ619_01415"/>